<reference evidence="8" key="1">
    <citation type="submission" date="2018-06" db="EMBL/GenBank/DDBJ databases">
        <authorList>
            <person name="Zhirakovskaya E."/>
        </authorList>
    </citation>
    <scope>NUCLEOTIDE SEQUENCE</scope>
</reference>
<feature type="transmembrane region" description="Helical" evidence="6">
    <location>
        <begin position="192"/>
        <end position="210"/>
    </location>
</feature>
<evidence type="ECO:0000256" key="4">
    <source>
        <dbReference type="ARBA" id="ARBA00022989"/>
    </source>
</evidence>
<evidence type="ECO:0000256" key="6">
    <source>
        <dbReference type="SAM" id="Phobius"/>
    </source>
</evidence>
<dbReference type="InterPro" id="IPR002541">
    <property type="entry name" value="Cyt_c_assembly"/>
</dbReference>
<evidence type="ECO:0000259" key="7">
    <source>
        <dbReference type="Pfam" id="PF01578"/>
    </source>
</evidence>
<protein>
    <recommendedName>
        <fullName evidence="7">Cytochrome c assembly protein domain-containing protein</fullName>
    </recommendedName>
</protein>
<feature type="transmembrane region" description="Helical" evidence="6">
    <location>
        <begin position="6"/>
        <end position="23"/>
    </location>
</feature>
<dbReference type="GO" id="GO:0005886">
    <property type="term" value="C:plasma membrane"/>
    <property type="evidence" value="ECO:0007669"/>
    <property type="project" value="TreeGrafter"/>
</dbReference>
<gene>
    <name evidence="8" type="ORF">MNBD_NITROSPIRAE01-331</name>
</gene>
<dbReference type="Pfam" id="PF01578">
    <property type="entry name" value="Cytochrom_C_asm"/>
    <property type="match status" value="1"/>
</dbReference>
<dbReference type="InterPro" id="IPR045062">
    <property type="entry name" value="Cyt_c_biogenesis_CcsA/CcmC"/>
</dbReference>
<evidence type="ECO:0000256" key="2">
    <source>
        <dbReference type="ARBA" id="ARBA00022692"/>
    </source>
</evidence>
<keyword evidence="3" id="KW-0201">Cytochrome c-type biogenesis</keyword>
<organism evidence="8">
    <name type="scientific">hydrothermal vent metagenome</name>
    <dbReference type="NCBI Taxonomy" id="652676"/>
    <lineage>
        <taxon>unclassified sequences</taxon>
        <taxon>metagenomes</taxon>
        <taxon>ecological metagenomes</taxon>
    </lineage>
</organism>
<feature type="transmembrane region" description="Helical" evidence="6">
    <location>
        <begin position="253"/>
        <end position="271"/>
    </location>
</feature>
<dbReference type="PANTHER" id="PTHR30071:SF1">
    <property type="entry name" value="CYTOCHROME B_B6 PROTEIN-RELATED"/>
    <property type="match status" value="1"/>
</dbReference>
<feature type="transmembrane region" description="Helical" evidence="6">
    <location>
        <begin position="230"/>
        <end position="246"/>
    </location>
</feature>
<feature type="domain" description="Cytochrome c assembly protein" evidence="7">
    <location>
        <begin position="74"/>
        <end position="270"/>
    </location>
</feature>
<feature type="transmembrane region" description="Helical" evidence="6">
    <location>
        <begin position="70"/>
        <end position="92"/>
    </location>
</feature>
<keyword evidence="5 6" id="KW-0472">Membrane</keyword>
<keyword evidence="2 6" id="KW-0812">Transmembrane</keyword>
<evidence type="ECO:0000313" key="8">
    <source>
        <dbReference type="EMBL" id="VAX32173.1"/>
    </source>
</evidence>
<dbReference type="GO" id="GO:0020037">
    <property type="term" value="F:heme binding"/>
    <property type="evidence" value="ECO:0007669"/>
    <property type="project" value="InterPro"/>
</dbReference>
<name>A0A3B1D5U6_9ZZZZ</name>
<dbReference type="PANTHER" id="PTHR30071">
    <property type="entry name" value="HEME EXPORTER PROTEIN C"/>
    <property type="match status" value="1"/>
</dbReference>
<feature type="transmembrane region" description="Helical" evidence="6">
    <location>
        <begin position="140"/>
        <end position="162"/>
    </location>
</feature>
<comment type="subcellular location">
    <subcellularLocation>
        <location evidence="1">Membrane</location>
        <topology evidence="1">Multi-pass membrane protein</topology>
    </subcellularLocation>
</comment>
<proteinExistence type="predicted"/>
<dbReference type="GO" id="GO:0017004">
    <property type="term" value="P:cytochrome complex assembly"/>
    <property type="evidence" value="ECO:0007669"/>
    <property type="project" value="UniProtKB-KW"/>
</dbReference>
<feature type="transmembrane region" description="Helical" evidence="6">
    <location>
        <begin position="99"/>
        <end position="120"/>
    </location>
</feature>
<accession>A0A3B1D5U6</accession>
<feature type="transmembrane region" description="Helical" evidence="6">
    <location>
        <begin position="44"/>
        <end position="64"/>
    </location>
</feature>
<evidence type="ECO:0000256" key="5">
    <source>
        <dbReference type="ARBA" id="ARBA00023136"/>
    </source>
</evidence>
<evidence type="ECO:0000256" key="3">
    <source>
        <dbReference type="ARBA" id="ARBA00022748"/>
    </source>
</evidence>
<dbReference type="AlphaFoldDB" id="A0A3B1D5U6"/>
<keyword evidence="4 6" id="KW-1133">Transmembrane helix</keyword>
<sequence>MHNVLFFKATLLFYFLGTALFLLNLWDSRSERAEGNKPSWPQRFALFATVAGFVFHTIALGIQLKEDGYIPLAHLQEAVSFFSWAIVLVFFWIEIRYHLYILGSFILPLAFLSLISVSALPSEVTTLNTTLLNTWFGIHTILSVLGIVAFSIAFLAGIIYLIQDRFLKSKQLNSLYSRLPSLDLLDQWNKKAILFGFPLLTLGIISGALWSQYTEGTLWGKNDSKQALSLGVWSFYLLVLHGRINIGWRAKKAARLAIIGFVGVIFIFVSLKY</sequence>
<dbReference type="EMBL" id="UOGF01000085">
    <property type="protein sequence ID" value="VAX32173.1"/>
    <property type="molecule type" value="Genomic_DNA"/>
</dbReference>
<evidence type="ECO:0000256" key="1">
    <source>
        <dbReference type="ARBA" id="ARBA00004141"/>
    </source>
</evidence>